<dbReference type="STRING" id="1202772.A0A1V9Z4D2"/>
<comment type="similarity">
    <text evidence="2">Belongs to the non-repetitive/WGA-negative nucleoporin family.</text>
</comment>
<feature type="domain" description="Nucleoporin Nup133/Nup155-like N-terminal" evidence="6">
    <location>
        <begin position="62"/>
        <end position="327"/>
    </location>
</feature>
<dbReference type="GO" id="GO:0000972">
    <property type="term" value="P:transcription-dependent tethering of RNA polymerase II gene DNA at nuclear periphery"/>
    <property type="evidence" value="ECO:0007669"/>
    <property type="project" value="TreeGrafter"/>
</dbReference>
<dbReference type="AlphaFoldDB" id="A0A1V9Z4D2"/>
<dbReference type="OrthoDB" id="338970at2759"/>
<dbReference type="InterPro" id="IPR007187">
    <property type="entry name" value="Nucleoporin_Nup133/Nup155_C"/>
</dbReference>
<evidence type="ECO:0000256" key="3">
    <source>
        <dbReference type="ARBA" id="ARBA00022448"/>
    </source>
</evidence>
<evidence type="ECO:0000313" key="8">
    <source>
        <dbReference type="Proteomes" id="UP000243579"/>
    </source>
</evidence>
<evidence type="ECO:0000256" key="1">
    <source>
        <dbReference type="ARBA" id="ARBA00004123"/>
    </source>
</evidence>
<keyword evidence="3" id="KW-0813">Transport</keyword>
<evidence type="ECO:0000259" key="6">
    <source>
        <dbReference type="Pfam" id="PF08801"/>
    </source>
</evidence>
<dbReference type="GO" id="GO:0006405">
    <property type="term" value="P:RNA export from nucleus"/>
    <property type="evidence" value="ECO:0007669"/>
    <property type="project" value="TreeGrafter"/>
</dbReference>
<proteinExistence type="inferred from homology"/>
<keyword evidence="4" id="KW-0539">Nucleus</keyword>
<dbReference type="Pfam" id="PF08801">
    <property type="entry name" value="Nucleoporin_N"/>
    <property type="match status" value="1"/>
</dbReference>
<comment type="caution">
    <text evidence="7">The sequence shown here is derived from an EMBL/GenBank/DDBJ whole genome shotgun (WGS) entry which is preliminary data.</text>
</comment>
<reference evidence="7 8" key="1">
    <citation type="journal article" date="2014" name="Genome Biol. Evol.">
        <title>The secreted proteins of Achlya hypogyna and Thraustotheca clavata identify the ancestral oomycete secretome and reveal gene acquisitions by horizontal gene transfer.</title>
        <authorList>
            <person name="Misner I."/>
            <person name="Blouin N."/>
            <person name="Leonard G."/>
            <person name="Richards T.A."/>
            <person name="Lane C.E."/>
        </authorList>
    </citation>
    <scope>NUCLEOTIDE SEQUENCE [LARGE SCALE GENOMIC DNA]</scope>
    <source>
        <strain evidence="7 8">ATCC 48635</strain>
    </source>
</reference>
<dbReference type="Pfam" id="PF03177">
    <property type="entry name" value="Nucleoporin_C"/>
    <property type="match status" value="2"/>
</dbReference>
<dbReference type="PANTHER" id="PTHR10350">
    <property type="entry name" value="NUCLEAR PORE COMPLEX PROTEIN NUP155"/>
    <property type="match status" value="1"/>
</dbReference>
<evidence type="ECO:0000313" key="7">
    <source>
        <dbReference type="EMBL" id="OQR92811.1"/>
    </source>
</evidence>
<dbReference type="GO" id="GO:0036228">
    <property type="term" value="P:protein localization to nuclear inner membrane"/>
    <property type="evidence" value="ECO:0007669"/>
    <property type="project" value="TreeGrafter"/>
</dbReference>
<dbReference type="GO" id="GO:0017056">
    <property type="term" value="F:structural constituent of nuclear pore"/>
    <property type="evidence" value="ECO:0007669"/>
    <property type="project" value="InterPro"/>
</dbReference>
<dbReference type="InterPro" id="IPR014908">
    <property type="entry name" value="Nucleoporin_Nup133/Nup155_N"/>
</dbReference>
<feature type="domain" description="Nucleoporin Nup133/Nup155-like C-terminal" evidence="5">
    <location>
        <begin position="859"/>
        <end position="1124"/>
    </location>
</feature>
<dbReference type="PANTHER" id="PTHR10350:SF6">
    <property type="entry name" value="NUCLEAR PORE COMPLEX PROTEIN NUP155"/>
    <property type="match status" value="1"/>
</dbReference>
<organism evidence="7 8">
    <name type="scientific">Achlya hypogyna</name>
    <name type="common">Oomycete</name>
    <name type="synonym">Protoachlya hypogyna</name>
    <dbReference type="NCBI Taxonomy" id="1202772"/>
    <lineage>
        <taxon>Eukaryota</taxon>
        <taxon>Sar</taxon>
        <taxon>Stramenopiles</taxon>
        <taxon>Oomycota</taxon>
        <taxon>Saprolegniomycetes</taxon>
        <taxon>Saprolegniales</taxon>
        <taxon>Achlyaceae</taxon>
        <taxon>Achlya</taxon>
    </lineage>
</organism>
<name>A0A1V9Z4D2_ACHHY</name>
<dbReference type="GO" id="GO:0044611">
    <property type="term" value="C:nuclear pore inner ring"/>
    <property type="evidence" value="ECO:0007669"/>
    <property type="project" value="TreeGrafter"/>
</dbReference>
<dbReference type="InterPro" id="IPR004870">
    <property type="entry name" value="Nucleoporin_Nup155"/>
</dbReference>
<keyword evidence="8" id="KW-1185">Reference proteome</keyword>
<evidence type="ECO:0000256" key="4">
    <source>
        <dbReference type="ARBA" id="ARBA00023242"/>
    </source>
</evidence>
<gene>
    <name evidence="7" type="ORF">ACHHYP_03188</name>
</gene>
<sequence length="1154" mass="123083">MSTHAVTGRERDSTRVTRSIAELRRVAADTYAQDKATDLLSRLAAGSTYVDEDETSRWNAQVAPTSDLSPWPAALRSLAGAPDAKFGLFHALRHAYLIHGTTLYLWDYSRASDNIVTCPATPDPILAVGVTAPLPGTLFSDVVRHLLVLVTEKEVRLLAMVADKSTGGWKVQDTLMQTPVPPTTMLSSVICSLSRRIFLGGVDGALYEYVYHPHLPKPPATEKVRSVRLATSHWNQYLPPVVRDLLAPAQSAIVQLLHDDRRQVVWARHSTGHVSVYDARAKDVVSIAYAIVDPELVALSLVTDDDASVQAVATTAHGVRLFLAATTDSCRVVFSHPPPPAVVAVDCAAYASGVAFFGHGTQLVSAAADVGLAATHRERVQTHAVLGAKMVVEETSLVPSAPVPVSSLKRSATGGPAPAPALDFLRTSSHELSTQFAASTPRAFVCLSAGGVQFWSKQRPLDHLRALLTNASAPLSPTSPLVASYGPAAVACMLFALACDPAPPRPPAHLLSLIFDIGGHPRGDEHSAHYTGLVRVVVRFLSPIWRAALAQAAPKPATAYVPVLAKAQLERPRDQLCRLRQLLEHVAVPYAVAIHATTAPTDGGMLATEQRALQDVHTWIGRCIAACEALLLVHAHPTAWTHVASLAFYDVVGTDAGAAALQAMLLAAAKETPAVVPTALARCGAFFSLADAGPFQGTDALSRAKAAATPAARDAALNEALAAFVAAAPTWPAGPDAVDHLRRLAKDFELCAFWRGLVELTVAVAARFSAHSAAQRQCYDGLVDALVRLAEHGDAELSAARAVVSLVVASPDVHLQEVVLAAVVAGGHKAWLVGCPVTPTVKAVLAADTDWLAALCLEHGEYEEAATVLWTAAHDLSVRRPIGDRAQWVARALSSIQHTTNATHAQDIQDALDVFQAQTRLAAAFRAHNLGTPEVQGALEFDILDMSTLYHQYALPYERYEDCLRIMHACKFYEPHTIVELWKRALYSLLPQVADCDAPAGAAVAAWLDAKYADARLGAITAMSSAFEAGEWQRSVGHLVVSLGRALHPSPVFPVEWLVAELEAIAHRARSVGGAPVWMPVHLFVDLGLPAADVLAWYLHMLAATDTTPEKLQYLRGIVALAPSVTSPPSQLATAIARAQAWLASAAPGTRSRP</sequence>
<comment type="subcellular location">
    <subcellularLocation>
        <location evidence="1">Nucleus</location>
    </subcellularLocation>
</comment>
<evidence type="ECO:0000259" key="5">
    <source>
        <dbReference type="Pfam" id="PF03177"/>
    </source>
</evidence>
<dbReference type="InterPro" id="IPR042538">
    <property type="entry name" value="Nucleoporin_Nup155_C_3"/>
</dbReference>
<protein>
    <submittedName>
        <fullName evidence="7">Nuclear pore complex protein</fullName>
    </submittedName>
</protein>
<evidence type="ECO:0000256" key="2">
    <source>
        <dbReference type="ARBA" id="ARBA00007373"/>
    </source>
</evidence>
<dbReference type="Gene3D" id="1.20.58.1780">
    <property type="match status" value="1"/>
</dbReference>
<feature type="domain" description="Nucleoporin Nup133/Nup155-like C-terminal" evidence="5">
    <location>
        <begin position="529"/>
        <end position="779"/>
    </location>
</feature>
<dbReference type="Gene3D" id="1.20.120.1880">
    <property type="entry name" value="Nucleoporin, helical C-terminal domain"/>
    <property type="match status" value="1"/>
</dbReference>
<accession>A0A1V9Z4D2</accession>
<dbReference type="GO" id="GO:0006606">
    <property type="term" value="P:protein import into nucleus"/>
    <property type="evidence" value="ECO:0007669"/>
    <property type="project" value="TreeGrafter"/>
</dbReference>
<dbReference type="EMBL" id="JNBR01000441">
    <property type="protein sequence ID" value="OQR92811.1"/>
    <property type="molecule type" value="Genomic_DNA"/>
</dbReference>
<dbReference type="Proteomes" id="UP000243579">
    <property type="component" value="Unassembled WGS sequence"/>
</dbReference>